<sequence>MISNARLVHSPPYSSEDWQTFTHPEGKPYSVLKLNKFHVVTEAAVSRPEVKVVVGLWVAVIEAWASELGLVMHDCDELWLELEPEKCRYFFVDHSNRTVFWLNAQTSSELGLPESHSANHIKHALEAEYWQFVEQFPMHFGGVTKEAFDELFNTFLHGQADQLTSGVSTFPYSAEECATFNNILRDSRDRIADGRVTCFVARLWVFLSTYRHQTHYGEEHCRLSRDQAILVAPEAKRSLILSALSLMLFNIPEGYRKRFQDLFVDDLAYLSVWRSFVNETSDEWKTLMQWAFGLLISNLLVLPSAALPAATVSSVVLSTASVVMTVIMSQHQQGLAKWDTGEAAVYLNEHKSSYGYQPIATVYALPKGLFIWSLIAFFAQGLYMLSRYAGFPVAVVSLAFIGVFVLAVWSTLLPGSFRSSFSWPSFGVRSRGPSLPENSEV</sequence>
<accession>W4JXZ0</accession>
<dbReference type="InParanoid" id="W4JXZ0"/>
<dbReference type="RefSeq" id="XP_009549972.1">
    <property type="nucleotide sequence ID" value="XM_009551677.1"/>
</dbReference>
<keyword evidence="3" id="KW-1185">Reference proteome</keyword>
<dbReference type="EMBL" id="KI925462">
    <property type="protein sequence ID" value="ETW77960.1"/>
    <property type="molecule type" value="Genomic_DNA"/>
</dbReference>
<dbReference type="STRING" id="747525.W4JXZ0"/>
<gene>
    <name evidence="2" type="ORF">HETIRDRAFT_325631</name>
</gene>
<evidence type="ECO:0000256" key="1">
    <source>
        <dbReference type="SAM" id="Phobius"/>
    </source>
</evidence>
<evidence type="ECO:0000313" key="3">
    <source>
        <dbReference type="Proteomes" id="UP000030671"/>
    </source>
</evidence>
<keyword evidence="1" id="KW-0812">Transmembrane</keyword>
<feature type="transmembrane region" description="Helical" evidence="1">
    <location>
        <begin position="360"/>
        <end position="383"/>
    </location>
</feature>
<feature type="transmembrane region" description="Helical" evidence="1">
    <location>
        <begin position="389"/>
        <end position="412"/>
    </location>
</feature>
<keyword evidence="1" id="KW-1133">Transmembrane helix</keyword>
<protein>
    <submittedName>
        <fullName evidence="2">Uncharacterized protein</fullName>
    </submittedName>
</protein>
<dbReference type="eggNOG" id="ENOG502SKW4">
    <property type="taxonomic scope" value="Eukaryota"/>
</dbReference>
<keyword evidence="1" id="KW-0472">Membrane</keyword>
<evidence type="ECO:0000313" key="2">
    <source>
        <dbReference type="EMBL" id="ETW77960.1"/>
    </source>
</evidence>
<dbReference type="AlphaFoldDB" id="W4JXZ0"/>
<organism evidence="2 3">
    <name type="scientific">Heterobasidion irregulare (strain TC 32-1)</name>
    <dbReference type="NCBI Taxonomy" id="747525"/>
    <lineage>
        <taxon>Eukaryota</taxon>
        <taxon>Fungi</taxon>
        <taxon>Dikarya</taxon>
        <taxon>Basidiomycota</taxon>
        <taxon>Agaricomycotina</taxon>
        <taxon>Agaricomycetes</taxon>
        <taxon>Russulales</taxon>
        <taxon>Bondarzewiaceae</taxon>
        <taxon>Heterobasidion</taxon>
        <taxon>Heterobasidion annosum species complex</taxon>
    </lineage>
</organism>
<dbReference type="KEGG" id="hir:HETIRDRAFT_325631"/>
<dbReference type="GeneID" id="20671167"/>
<dbReference type="HOGENOM" id="CLU_015091_3_2_1"/>
<dbReference type="Proteomes" id="UP000030671">
    <property type="component" value="Unassembled WGS sequence"/>
</dbReference>
<name>W4JXZ0_HETIT</name>
<reference evidence="2 3" key="1">
    <citation type="journal article" date="2012" name="New Phytol.">
        <title>Insight into trade-off between wood decay and parasitism from the genome of a fungal forest pathogen.</title>
        <authorList>
            <person name="Olson A."/>
            <person name="Aerts A."/>
            <person name="Asiegbu F."/>
            <person name="Belbahri L."/>
            <person name="Bouzid O."/>
            <person name="Broberg A."/>
            <person name="Canback B."/>
            <person name="Coutinho P.M."/>
            <person name="Cullen D."/>
            <person name="Dalman K."/>
            <person name="Deflorio G."/>
            <person name="van Diepen L.T."/>
            <person name="Dunand C."/>
            <person name="Duplessis S."/>
            <person name="Durling M."/>
            <person name="Gonthier P."/>
            <person name="Grimwood J."/>
            <person name="Fossdal C.G."/>
            <person name="Hansson D."/>
            <person name="Henrissat B."/>
            <person name="Hietala A."/>
            <person name="Himmelstrand K."/>
            <person name="Hoffmeister D."/>
            <person name="Hogberg N."/>
            <person name="James T.Y."/>
            <person name="Karlsson M."/>
            <person name="Kohler A."/>
            <person name="Kues U."/>
            <person name="Lee Y.H."/>
            <person name="Lin Y.C."/>
            <person name="Lind M."/>
            <person name="Lindquist E."/>
            <person name="Lombard V."/>
            <person name="Lucas S."/>
            <person name="Lunden K."/>
            <person name="Morin E."/>
            <person name="Murat C."/>
            <person name="Park J."/>
            <person name="Raffaello T."/>
            <person name="Rouze P."/>
            <person name="Salamov A."/>
            <person name="Schmutz J."/>
            <person name="Solheim H."/>
            <person name="Stahlberg J."/>
            <person name="Velez H."/>
            <person name="de Vries R.P."/>
            <person name="Wiebenga A."/>
            <person name="Woodward S."/>
            <person name="Yakovlev I."/>
            <person name="Garbelotto M."/>
            <person name="Martin F."/>
            <person name="Grigoriev I.V."/>
            <person name="Stenlid J."/>
        </authorList>
    </citation>
    <scope>NUCLEOTIDE SEQUENCE [LARGE SCALE GENOMIC DNA]</scope>
    <source>
        <strain evidence="2 3">TC 32-1</strain>
    </source>
</reference>
<dbReference type="OrthoDB" id="2674421at2759"/>
<proteinExistence type="predicted"/>